<dbReference type="Pfam" id="PF00639">
    <property type="entry name" value="Rotamase"/>
    <property type="match status" value="1"/>
</dbReference>
<dbReference type="Proteomes" id="UP000623269">
    <property type="component" value="Unassembled WGS sequence"/>
</dbReference>
<dbReference type="RefSeq" id="WP_197662374.1">
    <property type="nucleotide sequence ID" value="NZ_JAEAGR010000017.1"/>
</dbReference>
<proteinExistence type="predicted"/>
<dbReference type="PROSITE" id="PS50198">
    <property type="entry name" value="PPIC_PPIASE_2"/>
    <property type="match status" value="1"/>
</dbReference>
<sequence>MINYNTKKKINTRVVFILVVLFAISLLSACRTKADRFELTNYIGESIKTFEKRTKADLLETGTGVYTLENAIQLMAPQDNIASITLLAEADEYTVAGITIGMEKAVADQHLAERYGTEDERTIDSTNEAITYTYLNNDSSLYVSYDIDTDTVVEISYYDLKTTDGKDEKVEDVKAGEMIAIIGNIRVYYNEAMVYLKSVQENYETEYGKDIWKVDLYDNGNSFGNLIKDEVMKQITELKIICDKAEEFGIELAEEEIADAKAYAREHFEGMTDTDVDRYYVTQDLLEKVYRDNLLAEKVFETLTINVDTKVSDLEARQITVQHILIYGTDFDEQGNKIPLSEEERNVAHEKARTLLDRAKETEDFYALAEENSQADQIEFTFGRGKGPEEYSDTFEQAAFTLKTGEVSELISTDYGWHILYCVTDFNEDETIQVKENIIDQRRTQMFAELFEQWSAEYDVVVNSEAWNSVSFED</sequence>
<accession>A0A8J7H0S9</accession>
<dbReference type="GO" id="GO:0003755">
    <property type="term" value="F:peptidyl-prolyl cis-trans isomerase activity"/>
    <property type="evidence" value="ECO:0007669"/>
    <property type="project" value="UniProtKB-KW"/>
</dbReference>
<dbReference type="InterPro" id="IPR027304">
    <property type="entry name" value="Trigger_fact/SurA_dom_sf"/>
</dbReference>
<dbReference type="InterPro" id="IPR046357">
    <property type="entry name" value="PPIase_dom_sf"/>
</dbReference>
<keyword evidence="4" id="KW-1185">Reference proteome</keyword>
<dbReference type="InterPro" id="IPR050245">
    <property type="entry name" value="PrsA_foldase"/>
</dbReference>
<dbReference type="AlphaFoldDB" id="A0A8J7H0S9"/>
<gene>
    <name evidence="3" type="ORF">I5677_14600</name>
</gene>
<dbReference type="Gene3D" id="3.10.50.40">
    <property type="match status" value="1"/>
</dbReference>
<evidence type="ECO:0000313" key="3">
    <source>
        <dbReference type="EMBL" id="MBH1942129.1"/>
    </source>
</evidence>
<evidence type="ECO:0000313" key="4">
    <source>
        <dbReference type="Proteomes" id="UP000623269"/>
    </source>
</evidence>
<dbReference type="SUPFAM" id="SSF109998">
    <property type="entry name" value="Triger factor/SurA peptide-binding domain-like"/>
    <property type="match status" value="1"/>
</dbReference>
<dbReference type="EMBL" id="JAEAGR010000017">
    <property type="protein sequence ID" value="MBH1942129.1"/>
    <property type="molecule type" value="Genomic_DNA"/>
</dbReference>
<dbReference type="PANTHER" id="PTHR47245">
    <property type="entry name" value="PEPTIDYLPROLYL ISOMERASE"/>
    <property type="match status" value="1"/>
</dbReference>
<evidence type="ECO:0000259" key="2">
    <source>
        <dbReference type="PROSITE" id="PS50198"/>
    </source>
</evidence>
<reference evidence="3" key="1">
    <citation type="submission" date="2020-12" db="EMBL/GenBank/DDBJ databases">
        <title>M. sibirica DSM 26468T genome.</title>
        <authorList>
            <person name="Thieme N."/>
            <person name="Rettenmaier R."/>
            <person name="Zverlov V."/>
            <person name="Liebl W."/>
        </authorList>
    </citation>
    <scope>NUCLEOTIDE SEQUENCE</scope>
    <source>
        <strain evidence="3">DSM 26468</strain>
    </source>
</reference>
<feature type="domain" description="PpiC" evidence="2">
    <location>
        <begin position="316"/>
        <end position="424"/>
    </location>
</feature>
<evidence type="ECO:0000256" key="1">
    <source>
        <dbReference type="PROSITE-ProRule" id="PRU00278"/>
    </source>
</evidence>
<dbReference type="PROSITE" id="PS51257">
    <property type="entry name" value="PROKAR_LIPOPROTEIN"/>
    <property type="match status" value="1"/>
</dbReference>
<dbReference type="SUPFAM" id="SSF54534">
    <property type="entry name" value="FKBP-like"/>
    <property type="match status" value="1"/>
</dbReference>
<dbReference type="InterPro" id="IPR000297">
    <property type="entry name" value="PPIase_PpiC"/>
</dbReference>
<organism evidence="3 4">
    <name type="scientific">Mobilitalea sibirica</name>
    <dbReference type="NCBI Taxonomy" id="1462919"/>
    <lineage>
        <taxon>Bacteria</taxon>
        <taxon>Bacillati</taxon>
        <taxon>Bacillota</taxon>
        <taxon>Clostridia</taxon>
        <taxon>Lachnospirales</taxon>
        <taxon>Lachnospiraceae</taxon>
        <taxon>Mobilitalea</taxon>
    </lineage>
</organism>
<protein>
    <submittedName>
        <fullName evidence="3">Peptidylprolyl isomerase</fullName>
    </submittedName>
</protein>
<keyword evidence="1 3" id="KW-0413">Isomerase</keyword>
<keyword evidence="1" id="KW-0697">Rotamase</keyword>
<dbReference type="PANTHER" id="PTHR47245:SF2">
    <property type="entry name" value="PEPTIDYL-PROLYL CIS-TRANS ISOMERASE HP_0175-RELATED"/>
    <property type="match status" value="1"/>
</dbReference>
<comment type="caution">
    <text evidence="3">The sequence shown here is derived from an EMBL/GenBank/DDBJ whole genome shotgun (WGS) entry which is preliminary data.</text>
</comment>
<name>A0A8J7H0S9_9FIRM</name>